<dbReference type="PANTHER" id="PTHR34222">
    <property type="entry name" value="GAG_PRE-INTEGRS DOMAIN-CONTAINING PROTEIN"/>
    <property type="match status" value="1"/>
</dbReference>
<organism evidence="1 2">
    <name type="scientific">Populus trichocarpa</name>
    <name type="common">Western balsam poplar</name>
    <name type="synonym">Populus balsamifera subsp. trichocarpa</name>
    <dbReference type="NCBI Taxonomy" id="3694"/>
    <lineage>
        <taxon>Eukaryota</taxon>
        <taxon>Viridiplantae</taxon>
        <taxon>Streptophyta</taxon>
        <taxon>Embryophyta</taxon>
        <taxon>Tracheophyta</taxon>
        <taxon>Spermatophyta</taxon>
        <taxon>Magnoliopsida</taxon>
        <taxon>eudicotyledons</taxon>
        <taxon>Gunneridae</taxon>
        <taxon>Pentapetalae</taxon>
        <taxon>rosids</taxon>
        <taxon>fabids</taxon>
        <taxon>Malpighiales</taxon>
        <taxon>Salicaceae</taxon>
        <taxon>Saliceae</taxon>
        <taxon>Populus</taxon>
    </lineage>
</organism>
<evidence type="ECO:0000313" key="2">
    <source>
        <dbReference type="Proteomes" id="UP000006729"/>
    </source>
</evidence>
<dbReference type="AlphaFoldDB" id="A0A2K1WPZ3"/>
<reference evidence="1 2" key="1">
    <citation type="journal article" date="2006" name="Science">
        <title>The genome of black cottonwood, Populus trichocarpa (Torr. &amp; Gray).</title>
        <authorList>
            <person name="Tuskan G.A."/>
            <person name="Difazio S."/>
            <person name="Jansson S."/>
            <person name="Bohlmann J."/>
            <person name="Grigoriev I."/>
            <person name="Hellsten U."/>
            <person name="Putnam N."/>
            <person name="Ralph S."/>
            <person name="Rombauts S."/>
            <person name="Salamov A."/>
            <person name="Schein J."/>
            <person name="Sterck L."/>
            <person name="Aerts A."/>
            <person name="Bhalerao R.R."/>
            <person name="Bhalerao R.P."/>
            <person name="Blaudez D."/>
            <person name="Boerjan W."/>
            <person name="Brun A."/>
            <person name="Brunner A."/>
            <person name="Busov V."/>
            <person name="Campbell M."/>
            <person name="Carlson J."/>
            <person name="Chalot M."/>
            <person name="Chapman J."/>
            <person name="Chen G.L."/>
            <person name="Cooper D."/>
            <person name="Coutinho P.M."/>
            <person name="Couturier J."/>
            <person name="Covert S."/>
            <person name="Cronk Q."/>
            <person name="Cunningham R."/>
            <person name="Davis J."/>
            <person name="Degroeve S."/>
            <person name="Dejardin A."/>
            <person name="Depamphilis C."/>
            <person name="Detter J."/>
            <person name="Dirks B."/>
            <person name="Dubchak I."/>
            <person name="Duplessis S."/>
            <person name="Ehlting J."/>
            <person name="Ellis B."/>
            <person name="Gendler K."/>
            <person name="Goodstein D."/>
            <person name="Gribskov M."/>
            <person name="Grimwood J."/>
            <person name="Groover A."/>
            <person name="Gunter L."/>
            <person name="Hamberger B."/>
            <person name="Heinze B."/>
            <person name="Helariutta Y."/>
            <person name="Henrissat B."/>
            <person name="Holligan D."/>
            <person name="Holt R."/>
            <person name="Huang W."/>
            <person name="Islam-Faridi N."/>
            <person name="Jones S."/>
            <person name="Jones-Rhoades M."/>
            <person name="Jorgensen R."/>
            <person name="Joshi C."/>
            <person name="Kangasjarvi J."/>
            <person name="Karlsson J."/>
            <person name="Kelleher C."/>
            <person name="Kirkpatrick R."/>
            <person name="Kirst M."/>
            <person name="Kohler A."/>
            <person name="Kalluri U."/>
            <person name="Larimer F."/>
            <person name="Leebens-Mack J."/>
            <person name="Leple J.C."/>
            <person name="Locascio P."/>
            <person name="Lou Y."/>
            <person name="Lucas S."/>
            <person name="Martin F."/>
            <person name="Montanini B."/>
            <person name="Napoli C."/>
            <person name="Nelson D.R."/>
            <person name="Nelson C."/>
            <person name="Nieminen K."/>
            <person name="Nilsson O."/>
            <person name="Pereda V."/>
            <person name="Peter G."/>
            <person name="Philippe R."/>
            <person name="Pilate G."/>
            <person name="Poliakov A."/>
            <person name="Razumovskaya J."/>
            <person name="Richardson P."/>
            <person name="Rinaldi C."/>
            <person name="Ritland K."/>
            <person name="Rouze P."/>
            <person name="Ryaboy D."/>
            <person name="Schmutz J."/>
            <person name="Schrader J."/>
            <person name="Segerman B."/>
            <person name="Shin H."/>
            <person name="Siddiqui A."/>
            <person name="Sterky F."/>
            <person name="Terry A."/>
            <person name="Tsai C.J."/>
            <person name="Uberbacher E."/>
            <person name="Unneberg P."/>
            <person name="Vahala J."/>
            <person name="Wall K."/>
            <person name="Wessler S."/>
            <person name="Yang G."/>
            <person name="Yin T."/>
            <person name="Douglas C."/>
            <person name="Marra M."/>
            <person name="Sandberg G."/>
            <person name="Van de Peer Y."/>
            <person name="Rokhsar D."/>
        </authorList>
    </citation>
    <scope>NUCLEOTIDE SEQUENCE [LARGE SCALE GENOMIC DNA]</scope>
    <source>
        <strain evidence="2">cv. Nisqually</strain>
    </source>
</reference>
<proteinExistence type="predicted"/>
<accession>A0A2K1WPZ3</accession>
<evidence type="ECO:0000313" key="1">
    <source>
        <dbReference type="EMBL" id="PNS90564.1"/>
    </source>
</evidence>
<protein>
    <submittedName>
        <fullName evidence="1">Uncharacterized protein</fullName>
    </submittedName>
</protein>
<gene>
    <name evidence="1" type="ORF">POPTR_019G050300</name>
</gene>
<keyword evidence="2" id="KW-1185">Reference proteome</keyword>
<dbReference type="PANTHER" id="PTHR34222:SF98">
    <property type="match status" value="1"/>
</dbReference>
<name>A0A2K1WPZ3_POPTR</name>
<dbReference type="Proteomes" id="UP000006729">
    <property type="component" value="Chromosome 19"/>
</dbReference>
<sequence length="182" mass="21139">MYSRLGNDAQVCELWKKVDCPSDAVKFQKLIDKERVYDFLAGLNIEYNHIRDQVLRRMHFPSLRQTYSHVQQEKSRRNALLHLVTHERKTSWQLHGHPSRGRGGKRIGFPRSQALVSKITRTLIPDGQSNTSTLSKKEIQTLRHQMAKLDPPSLSNFAHVDVNQELPLWYNQFEHLSSVALT</sequence>
<dbReference type="InParanoid" id="A0A2K1WPZ3"/>
<dbReference type="EMBL" id="CM009308">
    <property type="protein sequence ID" value="PNS90564.1"/>
    <property type="molecule type" value="Genomic_DNA"/>
</dbReference>